<evidence type="ECO:0000313" key="11">
    <source>
        <dbReference type="EMBL" id="CCW36037.1"/>
    </source>
</evidence>
<dbReference type="STRING" id="454171.CP488_01864"/>
<dbReference type="InterPro" id="IPR010084">
    <property type="entry name" value="FabZ"/>
</dbReference>
<feature type="active site" evidence="10">
    <location>
        <position position="51"/>
    </location>
</feature>
<dbReference type="KEGG" id="ccz:CCALI_02230"/>
<keyword evidence="7 10" id="KW-0443">Lipid metabolism</keyword>
<dbReference type="GO" id="GO:0016020">
    <property type="term" value="C:membrane"/>
    <property type="evidence" value="ECO:0007669"/>
    <property type="project" value="GOC"/>
</dbReference>
<comment type="subcellular location">
    <subcellularLocation>
        <location evidence="2 10">Cytoplasm</location>
    </subcellularLocation>
</comment>
<dbReference type="PANTHER" id="PTHR30272">
    <property type="entry name" value="3-HYDROXYACYL-[ACYL-CARRIER-PROTEIN] DEHYDRATASE"/>
    <property type="match status" value="1"/>
</dbReference>
<keyword evidence="6 10" id="KW-0441">Lipid A biosynthesis</keyword>
<dbReference type="NCBIfam" id="NF000582">
    <property type="entry name" value="PRK00006.1"/>
    <property type="match status" value="1"/>
</dbReference>
<dbReference type="FunFam" id="3.10.129.10:FF:000001">
    <property type="entry name" value="3-hydroxyacyl-[acyl-carrier-protein] dehydratase FabZ"/>
    <property type="match status" value="1"/>
</dbReference>
<evidence type="ECO:0000256" key="4">
    <source>
        <dbReference type="ARBA" id="ARBA00022490"/>
    </source>
</evidence>
<evidence type="ECO:0000256" key="1">
    <source>
        <dbReference type="ARBA" id="ARBA00001055"/>
    </source>
</evidence>
<dbReference type="HOGENOM" id="CLU_078912_3_0_0"/>
<evidence type="ECO:0000256" key="2">
    <source>
        <dbReference type="ARBA" id="ARBA00004496"/>
    </source>
</evidence>
<dbReference type="GO" id="GO:0019171">
    <property type="term" value="F:(3R)-hydroxyacyl-[acyl-carrier-protein] dehydratase activity"/>
    <property type="evidence" value="ECO:0007669"/>
    <property type="project" value="UniProtKB-EC"/>
</dbReference>
<dbReference type="InterPro" id="IPR029069">
    <property type="entry name" value="HotDog_dom_sf"/>
</dbReference>
<keyword evidence="5 10" id="KW-0444">Lipid biosynthesis</keyword>
<dbReference type="HAMAP" id="MF_00406">
    <property type="entry name" value="FabZ"/>
    <property type="match status" value="1"/>
</dbReference>
<dbReference type="FunCoup" id="S0EX66">
    <property type="interactions" value="387"/>
</dbReference>
<dbReference type="EMBL" id="HF951689">
    <property type="protein sequence ID" value="CCW36037.1"/>
    <property type="molecule type" value="Genomic_DNA"/>
</dbReference>
<dbReference type="GO" id="GO:0009245">
    <property type="term" value="P:lipid A biosynthetic process"/>
    <property type="evidence" value="ECO:0007669"/>
    <property type="project" value="UniProtKB-UniRule"/>
</dbReference>
<evidence type="ECO:0000256" key="7">
    <source>
        <dbReference type="ARBA" id="ARBA00023098"/>
    </source>
</evidence>
<dbReference type="AlphaFoldDB" id="S0EX66"/>
<dbReference type="GO" id="GO:0006633">
    <property type="term" value="P:fatty acid biosynthetic process"/>
    <property type="evidence" value="ECO:0007669"/>
    <property type="project" value="UniProtKB-UniRule"/>
</dbReference>
<dbReference type="SUPFAM" id="SSF54637">
    <property type="entry name" value="Thioesterase/thiol ester dehydrase-isomerase"/>
    <property type="match status" value="1"/>
</dbReference>
<evidence type="ECO:0000256" key="6">
    <source>
        <dbReference type="ARBA" id="ARBA00022556"/>
    </source>
</evidence>
<dbReference type="EC" id="4.2.1.59" evidence="10"/>
<keyword evidence="4 10" id="KW-0963">Cytoplasm</keyword>
<evidence type="ECO:0000256" key="5">
    <source>
        <dbReference type="ARBA" id="ARBA00022516"/>
    </source>
</evidence>
<dbReference type="eggNOG" id="COG0764">
    <property type="taxonomic scope" value="Bacteria"/>
</dbReference>
<comment type="function">
    <text evidence="9 10">Involved in unsaturated fatty acids biosynthesis. Catalyzes the dehydration of short chain beta-hydroxyacyl-ACPs and long chain saturated and unsaturated beta-hydroxyacyl-ACPs.</text>
</comment>
<name>S0EX66_CHTCT</name>
<proteinExistence type="inferred from homology"/>
<dbReference type="InParanoid" id="S0EX66"/>
<dbReference type="PATRIC" id="fig|1303518.3.peg.2316"/>
<dbReference type="Pfam" id="PF07977">
    <property type="entry name" value="FabA"/>
    <property type="match status" value="1"/>
</dbReference>
<evidence type="ECO:0000313" key="12">
    <source>
        <dbReference type="Proteomes" id="UP000014227"/>
    </source>
</evidence>
<dbReference type="InterPro" id="IPR013114">
    <property type="entry name" value="FabA_FabZ"/>
</dbReference>
<keyword evidence="8 10" id="KW-0456">Lyase</keyword>
<evidence type="ECO:0000256" key="10">
    <source>
        <dbReference type="HAMAP-Rule" id="MF_00406"/>
    </source>
</evidence>
<dbReference type="GO" id="GO:0005737">
    <property type="term" value="C:cytoplasm"/>
    <property type="evidence" value="ECO:0007669"/>
    <property type="project" value="UniProtKB-SubCell"/>
</dbReference>
<keyword evidence="12" id="KW-1185">Reference proteome</keyword>
<dbReference type="Gene3D" id="3.10.129.10">
    <property type="entry name" value="Hotdog Thioesterase"/>
    <property type="match status" value="1"/>
</dbReference>
<evidence type="ECO:0000256" key="8">
    <source>
        <dbReference type="ARBA" id="ARBA00023239"/>
    </source>
</evidence>
<dbReference type="NCBIfam" id="TIGR01750">
    <property type="entry name" value="fabZ"/>
    <property type="match status" value="1"/>
</dbReference>
<evidence type="ECO:0000256" key="9">
    <source>
        <dbReference type="ARBA" id="ARBA00025049"/>
    </source>
</evidence>
<dbReference type="CDD" id="cd01288">
    <property type="entry name" value="FabZ"/>
    <property type="match status" value="1"/>
</dbReference>
<protein>
    <recommendedName>
        <fullName evidence="10">3-hydroxyacyl-[acyl-carrier-protein] dehydratase FabZ</fullName>
        <ecNumber evidence="10">4.2.1.59</ecNumber>
    </recommendedName>
    <alternativeName>
        <fullName evidence="10">(3R)-hydroxymyristoyl-[acyl-carrier-protein] dehydratase</fullName>
        <shortName evidence="10">(3R)-hydroxymyristoyl-ACP dehydrase</shortName>
    </alternativeName>
    <alternativeName>
        <fullName evidence="10">Beta-hydroxyacyl-ACP dehydratase</fullName>
    </alternativeName>
</protein>
<comment type="catalytic activity">
    <reaction evidence="1 10">
        <text>a (3R)-hydroxyacyl-[ACP] = a (2E)-enoyl-[ACP] + H2O</text>
        <dbReference type="Rhea" id="RHEA:13097"/>
        <dbReference type="Rhea" id="RHEA-COMP:9925"/>
        <dbReference type="Rhea" id="RHEA-COMP:9945"/>
        <dbReference type="ChEBI" id="CHEBI:15377"/>
        <dbReference type="ChEBI" id="CHEBI:78784"/>
        <dbReference type="ChEBI" id="CHEBI:78827"/>
        <dbReference type="EC" id="4.2.1.59"/>
    </reaction>
</comment>
<dbReference type="PANTHER" id="PTHR30272:SF1">
    <property type="entry name" value="3-HYDROXYACYL-[ACYL-CARRIER-PROTEIN] DEHYDRATASE"/>
    <property type="match status" value="1"/>
</dbReference>
<evidence type="ECO:0000256" key="3">
    <source>
        <dbReference type="ARBA" id="ARBA00009174"/>
    </source>
</evidence>
<dbReference type="Proteomes" id="UP000014227">
    <property type="component" value="Chromosome I"/>
</dbReference>
<reference evidence="12" key="1">
    <citation type="submission" date="2013-03" db="EMBL/GenBank/DDBJ databases">
        <title>Genome sequence of Chthonomonas calidirosea, the first sequenced genome from the Armatimonadetes phylum (formally candidate division OP10).</title>
        <authorList>
            <person name="Lee K.C.Y."/>
            <person name="Morgan X.C."/>
            <person name="Dunfield P.F."/>
            <person name="Tamas I."/>
            <person name="Houghton K.M."/>
            <person name="Vyssotski M."/>
            <person name="Ryan J.L.J."/>
            <person name="Lagutin K."/>
            <person name="McDonald I.R."/>
            <person name="Stott M.B."/>
        </authorList>
    </citation>
    <scope>NUCLEOTIDE SEQUENCE [LARGE SCALE GENOMIC DNA]</scope>
    <source>
        <strain evidence="12">DSM 23976 / ICMP 18418 / T49</strain>
    </source>
</reference>
<gene>
    <name evidence="10" type="primary">fabZ</name>
    <name evidence="11" type="ORF">CCALI_02230</name>
</gene>
<sequence length="160" mass="17881">MNHVLDIEAIRQLLPHRYPMLLVDKIIEWQPGERVVGLKNVTINESFFNGHFPEKAVMPGVLILESMAQVACLIMLLAPEHRHKLPYLGGIDRCRLRRPVVPGDTLIIEATLLRVHGDAGKVQMIARVDGQEVASCEMLFKLVENRSTPVTVEAGDNNSV</sequence>
<accession>S0EX66</accession>
<organism evidence="11 12">
    <name type="scientific">Chthonomonas calidirosea (strain DSM 23976 / ICMP 18418 / T49)</name>
    <dbReference type="NCBI Taxonomy" id="1303518"/>
    <lineage>
        <taxon>Bacteria</taxon>
        <taxon>Bacillati</taxon>
        <taxon>Armatimonadota</taxon>
        <taxon>Chthonomonadia</taxon>
        <taxon>Chthonomonadales</taxon>
        <taxon>Chthonomonadaceae</taxon>
        <taxon>Chthonomonas</taxon>
    </lineage>
</organism>
<comment type="similarity">
    <text evidence="3 10">Belongs to the thioester dehydratase family. FabZ subfamily.</text>
</comment>